<proteinExistence type="predicted"/>
<dbReference type="Proteomes" id="UP000321234">
    <property type="component" value="Unassembled WGS sequence"/>
</dbReference>
<dbReference type="Gene3D" id="3.30.420.40">
    <property type="match status" value="2"/>
</dbReference>
<dbReference type="SUPFAM" id="SSF53067">
    <property type="entry name" value="Actin-like ATPase domain"/>
    <property type="match status" value="2"/>
</dbReference>
<dbReference type="PANTHER" id="PTHR32432:SF3">
    <property type="entry name" value="ETHANOLAMINE UTILIZATION PROTEIN EUTJ"/>
    <property type="match status" value="1"/>
</dbReference>
<dbReference type="PIRSF" id="PIRSF019169">
    <property type="entry name" value="PilM"/>
    <property type="match status" value="1"/>
</dbReference>
<dbReference type="EMBL" id="VKAC01000002">
    <property type="protein sequence ID" value="TXR57400.1"/>
    <property type="molecule type" value="Genomic_DNA"/>
</dbReference>
<protein>
    <submittedName>
        <fullName evidence="3">Type IV pilus assembly protein PilM</fullName>
    </submittedName>
</protein>
<dbReference type="InterPro" id="IPR005883">
    <property type="entry name" value="PilM"/>
</dbReference>
<feature type="domain" description="SHS2" evidence="2">
    <location>
        <begin position="24"/>
        <end position="192"/>
    </location>
</feature>
<sequence length="360" mass="37226">MSQESGARAPLPHQDEGDDVRRTAIGLDIGSSSLRAAQVSFHRDGVQLERISQVGLPAGAVVNGEVVDAAALTDAVRLLWKQARFGSRRVALGVANQRVLVRQVELPPLSPADLKAALPFQVQEHLPMPADAAVLDFLPLAPVSGPGGTALVRGLLVAAPRDMVTTTVDAVQAAGLVVDTVDLTPFAVLRATRAPRDLDVEALVDIGARLTTVIVHSAGTPRFVRILLSGGDDITAAVSEAAAVPFAEAERLKRAAAGSDQVSPAVGAALSMSAQELVEEIRSSLDYDTATGGSVASRVVIVGGGSQLEGFPERLEEATGREVVRGDGLRGLRQRPGKKDLPPLSASDAASVGLALGGSR</sequence>
<dbReference type="GO" id="GO:0051301">
    <property type="term" value="P:cell division"/>
    <property type="evidence" value="ECO:0007669"/>
    <property type="project" value="InterPro"/>
</dbReference>
<name>A0A5C8ZKQ0_9ACTN</name>
<evidence type="ECO:0000256" key="1">
    <source>
        <dbReference type="SAM" id="MobiDB-lite"/>
    </source>
</evidence>
<dbReference type="NCBIfam" id="TIGR01175">
    <property type="entry name" value="pilM"/>
    <property type="match status" value="1"/>
</dbReference>
<dbReference type="PANTHER" id="PTHR32432">
    <property type="entry name" value="CELL DIVISION PROTEIN FTSA-RELATED"/>
    <property type="match status" value="1"/>
</dbReference>
<dbReference type="InterPro" id="IPR043129">
    <property type="entry name" value="ATPase_NBD"/>
</dbReference>
<dbReference type="AlphaFoldDB" id="A0A5C8ZKQ0"/>
<dbReference type="InterPro" id="IPR050696">
    <property type="entry name" value="FtsA/MreB"/>
</dbReference>
<comment type="caution">
    <text evidence="3">The sequence shown here is derived from an EMBL/GenBank/DDBJ whole genome shotgun (WGS) entry which is preliminary data.</text>
</comment>
<reference evidence="3 4" key="1">
    <citation type="submission" date="2019-07" db="EMBL/GenBank/DDBJ databases">
        <title>Quadrisphaera sp. strain DD2A genome sequencing and assembly.</title>
        <authorList>
            <person name="Kim I."/>
        </authorList>
    </citation>
    <scope>NUCLEOTIDE SEQUENCE [LARGE SCALE GENOMIC DNA]</scope>
    <source>
        <strain evidence="3 4">DD2A</strain>
    </source>
</reference>
<organism evidence="3 4">
    <name type="scientific">Quadrisphaera setariae</name>
    <dbReference type="NCBI Taxonomy" id="2593304"/>
    <lineage>
        <taxon>Bacteria</taxon>
        <taxon>Bacillati</taxon>
        <taxon>Actinomycetota</taxon>
        <taxon>Actinomycetes</taxon>
        <taxon>Kineosporiales</taxon>
        <taxon>Kineosporiaceae</taxon>
        <taxon>Quadrisphaera</taxon>
    </lineage>
</organism>
<feature type="region of interest" description="Disordered" evidence="1">
    <location>
        <begin position="327"/>
        <end position="346"/>
    </location>
</feature>
<evidence type="ECO:0000259" key="2">
    <source>
        <dbReference type="SMART" id="SM00842"/>
    </source>
</evidence>
<evidence type="ECO:0000313" key="4">
    <source>
        <dbReference type="Proteomes" id="UP000321234"/>
    </source>
</evidence>
<dbReference type="CDD" id="cd24049">
    <property type="entry name" value="ASKHA_NBD_PilM"/>
    <property type="match status" value="1"/>
</dbReference>
<dbReference type="InterPro" id="IPR003494">
    <property type="entry name" value="SHS2_FtsA"/>
</dbReference>
<feature type="region of interest" description="Disordered" evidence="1">
    <location>
        <begin position="1"/>
        <end position="20"/>
    </location>
</feature>
<dbReference type="Gene3D" id="3.30.1490.300">
    <property type="match status" value="1"/>
</dbReference>
<dbReference type="SMART" id="SM00842">
    <property type="entry name" value="FtsA"/>
    <property type="match status" value="1"/>
</dbReference>
<accession>A0A5C8ZKQ0</accession>
<keyword evidence="4" id="KW-1185">Reference proteome</keyword>
<evidence type="ECO:0000313" key="3">
    <source>
        <dbReference type="EMBL" id="TXR57400.1"/>
    </source>
</evidence>
<gene>
    <name evidence="3" type="primary">pilM</name>
    <name evidence="3" type="ORF">FMM08_03875</name>
</gene>
<dbReference type="OrthoDB" id="1926201at2"/>
<dbReference type="Pfam" id="PF11104">
    <property type="entry name" value="PilM_2"/>
    <property type="match status" value="1"/>
</dbReference>